<protein>
    <recommendedName>
        <fullName evidence="3">FRG domain-containing protein</fullName>
    </recommendedName>
</protein>
<sequence>MIRKMSENEIDIMHISQMVERKKAILVNLQLMVREKEQWKGKEKPADVEVKQELEERYSMEGTVTIGNKRYPKQIRLMNYFRGENAWYLDGKASLFRYLPNAKTAQAEYFQKQNAAKESFYSKLSDEDSIQRQTGEEIYGKEICRELVSHHYGYQSEWQEFTSNFDEALFYACCIYEDRHWRPLNKQEIATDHKYGVIYSASADNREFYEKEREGRNTGFMVPAGEVPFMRCHPQYSYAMKMMPEDDLRDDGRFECLVFEHTEAMCQAVFQRMGNGELIFRKHVRNLADICEMQVNS</sequence>
<proteinExistence type="predicted"/>
<accession>A0A9D2D1P9</accession>
<comment type="caution">
    <text evidence="1">The sequence shown here is derived from an EMBL/GenBank/DDBJ whole genome shotgun (WGS) entry which is preliminary data.</text>
</comment>
<gene>
    <name evidence="1" type="ORF">IAA08_03155</name>
</gene>
<evidence type="ECO:0000313" key="1">
    <source>
        <dbReference type="EMBL" id="HIZ06919.1"/>
    </source>
</evidence>
<reference evidence="1" key="2">
    <citation type="submission" date="2021-04" db="EMBL/GenBank/DDBJ databases">
        <authorList>
            <person name="Gilroy R."/>
        </authorList>
    </citation>
    <scope>NUCLEOTIDE SEQUENCE</scope>
    <source>
        <strain evidence="1">CHK192-9172</strain>
    </source>
</reference>
<evidence type="ECO:0000313" key="2">
    <source>
        <dbReference type="Proteomes" id="UP000824024"/>
    </source>
</evidence>
<dbReference type="Proteomes" id="UP000824024">
    <property type="component" value="Unassembled WGS sequence"/>
</dbReference>
<organism evidence="1 2">
    <name type="scientific">Candidatus Eubacterium avistercoris</name>
    <dbReference type="NCBI Taxonomy" id="2838567"/>
    <lineage>
        <taxon>Bacteria</taxon>
        <taxon>Bacillati</taxon>
        <taxon>Bacillota</taxon>
        <taxon>Clostridia</taxon>
        <taxon>Eubacteriales</taxon>
        <taxon>Eubacteriaceae</taxon>
        <taxon>Eubacterium</taxon>
    </lineage>
</organism>
<dbReference type="AlphaFoldDB" id="A0A9D2D1P9"/>
<name>A0A9D2D1P9_9FIRM</name>
<dbReference type="EMBL" id="DXCH01000086">
    <property type="protein sequence ID" value="HIZ06919.1"/>
    <property type="molecule type" value="Genomic_DNA"/>
</dbReference>
<reference evidence="1" key="1">
    <citation type="journal article" date="2021" name="PeerJ">
        <title>Extensive microbial diversity within the chicken gut microbiome revealed by metagenomics and culture.</title>
        <authorList>
            <person name="Gilroy R."/>
            <person name="Ravi A."/>
            <person name="Getino M."/>
            <person name="Pursley I."/>
            <person name="Horton D.L."/>
            <person name="Alikhan N.F."/>
            <person name="Baker D."/>
            <person name="Gharbi K."/>
            <person name="Hall N."/>
            <person name="Watson M."/>
            <person name="Adriaenssens E.M."/>
            <person name="Foster-Nyarko E."/>
            <person name="Jarju S."/>
            <person name="Secka A."/>
            <person name="Antonio M."/>
            <person name="Oren A."/>
            <person name="Chaudhuri R.R."/>
            <person name="La Ragione R."/>
            <person name="Hildebrand F."/>
            <person name="Pallen M.J."/>
        </authorList>
    </citation>
    <scope>NUCLEOTIDE SEQUENCE</scope>
    <source>
        <strain evidence="1">CHK192-9172</strain>
    </source>
</reference>
<evidence type="ECO:0008006" key="3">
    <source>
        <dbReference type="Google" id="ProtNLM"/>
    </source>
</evidence>